<evidence type="ECO:0000313" key="4">
    <source>
        <dbReference type="EMBL" id="AWB49332.1"/>
    </source>
</evidence>
<evidence type="ECO:0000256" key="2">
    <source>
        <dbReference type="SAM" id="Phobius"/>
    </source>
</evidence>
<feature type="transmembrane region" description="Helical" evidence="2">
    <location>
        <begin position="379"/>
        <end position="401"/>
    </location>
</feature>
<evidence type="ECO:0000259" key="3">
    <source>
        <dbReference type="Pfam" id="PF06048"/>
    </source>
</evidence>
<dbReference type="EMBL" id="CP028918">
    <property type="protein sequence ID" value="AWB49332.1"/>
    <property type="molecule type" value="Genomic_DNA"/>
</dbReference>
<dbReference type="Proteomes" id="UP000244496">
    <property type="component" value="Chromosome"/>
</dbReference>
<evidence type="ECO:0000256" key="1">
    <source>
        <dbReference type="SAM" id="MobiDB-lite"/>
    </source>
</evidence>
<proteinExistence type="predicted"/>
<keyword evidence="2" id="KW-1133">Transmembrane helix</keyword>
<name>A0A2S0UNG0_9RHOB</name>
<accession>A0A2S0UNG0</accession>
<dbReference type="KEGG" id="geh:HYN69_13200"/>
<organism evidence="4 5">
    <name type="scientific">Paragemmobacter aquarius</name>
    <dbReference type="NCBI Taxonomy" id="2169400"/>
    <lineage>
        <taxon>Bacteria</taxon>
        <taxon>Pseudomonadati</taxon>
        <taxon>Pseudomonadota</taxon>
        <taxon>Alphaproteobacteria</taxon>
        <taxon>Rhodobacterales</taxon>
        <taxon>Paracoccaceae</taxon>
        <taxon>Paragemmobacter</taxon>
    </lineage>
</organism>
<evidence type="ECO:0000313" key="5">
    <source>
        <dbReference type="Proteomes" id="UP000244496"/>
    </source>
</evidence>
<keyword evidence="5" id="KW-1185">Reference proteome</keyword>
<dbReference type="Pfam" id="PF06048">
    <property type="entry name" value="DUF927"/>
    <property type="match status" value="1"/>
</dbReference>
<protein>
    <recommendedName>
        <fullName evidence="3">DUF927 domain-containing protein</fullName>
    </recommendedName>
</protein>
<reference evidence="4 5" key="1">
    <citation type="submission" date="2018-04" db="EMBL/GenBank/DDBJ databases">
        <title>Genome sequencing of Gemmobacter.</title>
        <authorList>
            <person name="Yi H."/>
            <person name="Baek M.-G."/>
        </authorList>
    </citation>
    <scope>NUCLEOTIDE SEQUENCE [LARGE SCALE GENOMIC DNA]</scope>
    <source>
        <strain evidence="4 5">HYN0069</strain>
    </source>
</reference>
<sequence>MADRQAGAGSQDHRGLPARQRRGYPREVVFSTPHGRVQRELVKEADLVQGGRFVKNLADLGLRCARGQEGKVATLIQSFPVEASKIALTRTGWAFGPVPAFRMQDGVVIGADPDTIAAIYAGPTFTQSYRSEALKWCEGVKRLIEDNRIPTMVIALQLAGPLLRLIGENGFSVHLDGMSSVGKSSAGTMAHAVFSRGHLMTAEATANGLEPVIARHNDHAFVLDEPRPRAGMAKDSCGVANGRGKLRATANGDAAHQNEWKTILLTTGETTPTEASKEPVQTGQRVRHPVIAVQGHRYGLFDTFGPFDSDTAFVPAIKTAASQHAGSLGRAYIEALCQDLPASIARAKQQVELEHGSLIVLAAGRWTSPQHHRMLRNFAIIYAAGVLAIDFGLAPWTLAGLTKAIRHCAFRALRQFDNPAFFTLMKDNRAIETLWMHLEECEHRFITPQGRPDAPTVAIGWKDDDYACISREAFEGWFGNPTEAASALKLLLQHGLVIPGDGRHMLRKLPRWTGETGRAVCVDLSRVPL</sequence>
<feature type="domain" description="DUF927" evidence="3">
    <location>
        <begin position="24"/>
        <end position="256"/>
    </location>
</feature>
<keyword evidence="2" id="KW-0472">Membrane</keyword>
<dbReference type="AlphaFoldDB" id="A0A2S0UNG0"/>
<feature type="region of interest" description="Disordered" evidence="1">
    <location>
        <begin position="1"/>
        <end position="25"/>
    </location>
</feature>
<gene>
    <name evidence="4" type="ORF">HYN69_13200</name>
</gene>
<keyword evidence="2" id="KW-0812">Transmembrane</keyword>
<dbReference type="InterPro" id="IPR009270">
    <property type="entry name" value="DUF927"/>
</dbReference>